<comment type="similarity">
    <text evidence="2">Belongs to the ACC deaminase/D-cysteine desulfhydrase family.</text>
</comment>
<protein>
    <recommendedName>
        <fullName evidence="7">1-aminocyclopropane-1-carboxylate deaminase</fullName>
    </recommendedName>
</protein>
<keyword evidence="4" id="KW-0732">Signal</keyword>
<evidence type="ECO:0000313" key="6">
    <source>
        <dbReference type="Proteomes" id="UP001530400"/>
    </source>
</evidence>
<feature type="signal peptide" evidence="4">
    <location>
        <begin position="1"/>
        <end position="17"/>
    </location>
</feature>
<organism evidence="5 6">
    <name type="scientific">Cyclotella atomus</name>
    <dbReference type="NCBI Taxonomy" id="382360"/>
    <lineage>
        <taxon>Eukaryota</taxon>
        <taxon>Sar</taxon>
        <taxon>Stramenopiles</taxon>
        <taxon>Ochrophyta</taxon>
        <taxon>Bacillariophyta</taxon>
        <taxon>Coscinodiscophyceae</taxon>
        <taxon>Thalassiosirophycidae</taxon>
        <taxon>Stephanodiscales</taxon>
        <taxon>Stephanodiscaceae</taxon>
        <taxon>Cyclotella</taxon>
    </lineage>
</organism>
<dbReference type="AlphaFoldDB" id="A0ABD3MPY6"/>
<comment type="caution">
    <text evidence="5">The sequence shown here is derived from an EMBL/GenBank/DDBJ whole genome shotgun (WGS) entry which is preliminary data.</text>
</comment>
<reference evidence="5 6" key="1">
    <citation type="submission" date="2024-10" db="EMBL/GenBank/DDBJ databases">
        <title>Updated reference genomes for cyclostephanoid diatoms.</title>
        <authorList>
            <person name="Roberts W.R."/>
            <person name="Alverson A.J."/>
        </authorList>
    </citation>
    <scope>NUCLEOTIDE SEQUENCE [LARGE SCALE GENOMIC DNA]</scope>
    <source>
        <strain evidence="5 6">AJA010-31</strain>
    </source>
</reference>
<evidence type="ECO:0000256" key="2">
    <source>
        <dbReference type="ARBA" id="ARBA00008639"/>
    </source>
</evidence>
<dbReference type="PANTHER" id="PTHR43780">
    <property type="entry name" value="1-AMINOCYCLOPROPANE-1-CARBOXYLATE DEAMINASE-RELATED"/>
    <property type="match status" value="1"/>
</dbReference>
<evidence type="ECO:0000313" key="5">
    <source>
        <dbReference type="EMBL" id="KAL3766081.1"/>
    </source>
</evidence>
<dbReference type="SUPFAM" id="SSF53686">
    <property type="entry name" value="Tryptophan synthase beta subunit-like PLP-dependent enzymes"/>
    <property type="match status" value="1"/>
</dbReference>
<feature type="chain" id="PRO_5044753383" description="1-aminocyclopropane-1-carboxylate deaminase" evidence="4">
    <location>
        <begin position="18"/>
        <end position="476"/>
    </location>
</feature>
<keyword evidence="3" id="KW-0663">Pyridoxal phosphate</keyword>
<evidence type="ECO:0008006" key="7">
    <source>
        <dbReference type="Google" id="ProtNLM"/>
    </source>
</evidence>
<dbReference type="InterPro" id="IPR036052">
    <property type="entry name" value="TrpB-like_PALP_sf"/>
</dbReference>
<proteinExistence type="inferred from homology"/>
<dbReference type="GO" id="GO:0016829">
    <property type="term" value="F:lyase activity"/>
    <property type="evidence" value="ECO:0007669"/>
    <property type="project" value="UniProtKB-ARBA"/>
</dbReference>
<comment type="cofactor">
    <cofactor evidence="1">
        <name>pyridoxal 5'-phosphate</name>
        <dbReference type="ChEBI" id="CHEBI:597326"/>
    </cofactor>
</comment>
<dbReference type="Proteomes" id="UP001530400">
    <property type="component" value="Unassembled WGS sequence"/>
</dbReference>
<dbReference type="PANTHER" id="PTHR43780:SF2">
    <property type="entry name" value="1-AMINOCYCLOPROPANE-1-CARBOXYLATE DEAMINASE-RELATED"/>
    <property type="match status" value="1"/>
</dbReference>
<evidence type="ECO:0000256" key="1">
    <source>
        <dbReference type="ARBA" id="ARBA00001933"/>
    </source>
</evidence>
<dbReference type="EMBL" id="JALLPJ020001391">
    <property type="protein sequence ID" value="KAL3766081.1"/>
    <property type="molecule type" value="Genomic_DNA"/>
</dbReference>
<name>A0ABD3MPY6_9STRA</name>
<sequence length="476" mass="52731">MNRLLLCIAMLLTLTNAFQPVQLSPITRGTTLQQTFRSIALQAASGWINPSTIVPSQINLPPSPIEVFLIRDRLVYVKHDDRLHLPQSNVSGNKARKFYALNNIPASAFPDAIVSYGGPQSNAMVALAAIVSSKNRELDDRNNTQGETDHDDNLFSELDVIEDDIRLRAEEDEDYIESMTIEDKDFDSMDIGEDELAAQPKRRFIYYTKPIPRYLKKNPNGNFLRALALGMEIRTLPHDEYSRLFGGMHGGSSMAPADLDIPVPGKSLWMPQGGACSLAQPGSDVLATEIVDFWGASGKGMALAVCLPGGTCTTALLLHRSIQKLLHQSNYKALDIRVVVIPCVGDDEYALRQMVQLDKTIGGNGKDMPWILRPRADIEYGSTRRKQGGYFTFGHPAAAILETFDEMNEEGLNLDLIYGAPAFSLLLQHWKVRDDPSCPISGRQIMYVHSGGLEGISSQLTRYKHNGLLDNREIMA</sequence>
<accession>A0ABD3MPY6</accession>
<keyword evidence="6" id="KW-1185">Reference proteome</keyword>
<gene>
    <name evidence="5" type="ORF">ACHAWO_006109</name>
</gene>
<evidence type="ECO:0000256" key="4">
    <source>
        <dbReference type="SAM" id="SignalP"/>
    </source>
</evidence>
<dbReference type="InterPro" id="IPR027278">
    <property type="entry name" value="ACCD_DCysDesulf"/>
</dbReference>
<dbReference type="Gene3D" id="3.40.50.1100">
    <property type="match status" value="3"/>
</dbReference>
<evidence type="ECO:0000256" key="3">
    <source>
        <dbReference type="ARBA" id="ARBA00022898"/>
    </source>
</evidence>